<accession>E4XRT1</accession>
<proteinExistence type="predicted"/>
<evidence type="ECO:0000313" key="1">
    <source>
        <dbReference type="EMBL" id="CBY12479.1"/>
    </source>
</evidence>
<evidence type="ECO:0000313" key="3">
    <source>
        <dbReference type="Proteomes" id="UP000001307"/>
    </source>
</evidence>
<dbReference type="EMBL" id="FN653124">
    <property type="protein sequence ID" value="CBY12479.1"/>
    <property type="molecule type" value="Genomic_DNA"/>
</dbReference>
<protein>
    <submittedName>
        <fullName evidence="1">Uncharacterized protein</fullName>
    </submittedName>
</protein>
<dbReference type="InterPro" id="IPR039782">
    <property type="entry name" value="VPS13B"/>
</dbReference>
<dbReference type="InParanoid" id="E4XRT1"/>
<dbReference type="PANTHER" id="PTHR12517">
    <property type="entry name" value="VACUOLAR PROTEIN SORTING-ASSOCIATED PROTEIN 13B"/>
    <property type="match status" value="1"/>
</dbReference>
<organism evidence="1">
    <name type="scientific">Oikopleura dioica</name>
    <name type="common">Tunicate</name>
    <dbReference type="NCBI Taxonomy" id="34765"/>
    <lineage>
        <taxon>Eukaryota</taxon>
        <taxon>Metazoa</taxon>
        <taxon>Chordata</taxon>
        <taxon>Tunicata</taxon>
        <taxon>Appendicularia</taxon>
        <taxon>Copelata</taxon>
        <taxon>Oikopleuridae</taxon>
        <taxon>Oikopleura</taxon>
    </lineage>
</organism>
<dbReference type="EMBL" id="FN654396">
    <property type="protein sequence ID" value="CBY33114.1"/>
    <property type="molecule type" value="Genomic_DNA"/>
</dbReference>
<dbReference type="Proteomes" id="UP000011014">
    <property type="component" value="Unassembled WGS sequence"/>
</dbReference>
<evidence type="ECO:0000313" key="2">
    <source>
        <dbReference type="EMBL" id="CBY33114.1"/>
    </source>
</evidence>
<name>E4XRT1_OIKDI</name>
<sequence length="403" mass="43636">MSMNQDEFLFLDQLRLDEMVIEISAKSNYIFHLAADKSKITLKKFDIAPFSGYKSELTNELANHYLYQIIRQVGWFIGGLEAFGSPGNFIRGLSAGVIDFLTLPVRGIQNGAFGVLRGAADGTKSLVRNASFSFISSITNIADSLASNTELLALDGLANDSSKNYSEGLFSSVNGQLRFLGMTVLGSVAGVVQHPINAALEDNSDSALLKSSKVAFAAGRGIAGLVLQPVGGLSKVIAKTGSSLLGKTQAVDKSRKLIFKKKISTSLIARALDIKILNSERCRLRVVGRNGWILMSREEIFILLDGENGLYAKYLIEEIEASRASESEESGLLILSRSSTASRATSRVQDYLNQQLSTQECTAKKQSELPELELYISKSSIDSLLVFIGILKAQAASLGFKVI</sequence>
<dbReference type="OrthoDB" id="445152at2759"/>
<dbReference type="Proteomes" id="UP000001307">
    <property type="component" value="Unassembled WGS sequence"/>
</dbReference>
<dbReference type="AlphaFoldDB" id="E4XRT1"/>
<dbReference type="PANTHER" id="PTHR12517:SF0">
    <property type="entry name" value="INTERMEMBRANE LIPID TRANSFER PROTEIN VPS13B"/>
    <property type="match status" value="1"/>
</dbReference>
<gene>
    <name evidence="1" type="ORF">GSOID_T00001873001</name>
    <name evidence="2" type="ORF">GSOID_T00021008001</name>
</gene>
<keyword evidence="3" id="KW-1185">Reference proteome</keyword>
<reference evidence="1" key="1">
    <citation type="journal article" date="2010" name="Science">
        <title>Plasticity of animal genome architecture unmasked by rapid evolution of a pelagic tunicate.</title>
        <authorList>
            <person name="Denoeud F."/>
            <person name="Henriet S."/>
            <person name="Mungpakdee S."/>
            <person name="Aury J.M."/>
            <person name="Da Silva C."/>
            <person name="Brinkmann H."/>
            <person name="Mikhaleva J."/>
            <person name="Olsen L.C."/>
            <person name="Jubin C."/>
            <person name="Canestro C."/>
            <person name="Bouquet J.M."/>
            <person name="Danks G."/>
            <person name="Poulain J."/>
            <person name="Campsteijn C."/>
            <person name="Adamski M."/>
            <person name="Cross I."/>
            <person name="Yadetie F."/>
            <person name="Muffato M."/>
            <person name="Louis A."/>
            <person name="Butcher S."/>
            <person name="Tsagkogeorga G."/>
            <person name="Konrad A."/>
            <person name="Singh S."/>
            <person name="Jensen M.F."/>
            <person name="Cong E.H."/>
            <person name="Eikeseth-Otteraa H."/>
            <person name="Noel B."/>
            <person name="Anthouard V."/>
            <person name="Porcel B.M."/>
            <person name="Kachouri-Lafond R."/>
            <person name="Nishino A."/>
            <person name="Ugolini M."/>
            <person name="Chourrout P."/>
            <person name="Nishida H."/>
            <person name="Aasland R."/>
            <person name="Huzurbazar S."/>
            <person name="Westhof E."/>
            <person name="Delsuc F."/>
            <person name="Lehrach H."/>
            <person name="Reinhardt R."/>
            <person name="Weissenbach J."/>
            <person name="Roy S.W."/>
            <person name="Artiguenave F."/>
            <person name="Postlethwait J.H."/>
            <person name="Manak J.R."/>
            <person name="Thompson E.M."/>
            <person name="Jaillon O."/>
            <person name="Du Pasquier L."/>
            <person name="Boudinot P."/>
            <person name="Liberles D.A."/>
            <person name="Volff J.N."/>
            <person name="Philippe H."/>
            <person name="Lenhard B."/>
            <person name="Roest Crollius H."/>
            <person name="Wincker P."/>
            <person name="Chourrout D."/>
        </authorList>
    </citation>
    <scope>NUCLEOTIDE SEQUENCE [LARGE SCALE GENOMIC DNA]</scope>
</reference>